<feature type="domain" description="Peptidase S9A N-terminal" evidence="8">
    <location>
        <begin position="38"/>
        <end position="397"/>
    </location>
</feature>
<evidence type="ECO:0000313" key="9">
    <source>
        <dbReference type="EMBL" id="MFD2574377.1"/>
    </source>
</evidence>
<evidence type="ECO:0000256" key="5">
    <source>
        <dbReference type="ARBA" id="ARBA00022825"/>
    </source>
</evidence>
<dbReference type="InterPro" id="IPR023302">
    <property type="entry name" value="Pept_S9A_N"/>
</dbReference>
<keyword evidence="4" id="KW-0378">Hydrolase</keyword>
<dbReference type="InterPro" id="IPR029058">
    <property type="entry name" value="AB_hydrolase_fold"/>
</dbReference>
<dbReference type="EMBL" id="JBHULN010000027">
    <property type="protein sequence ID" value="MFD2574377.1"/>
    <property type="molecule type" value="Genomic_DNA"/>
</dbReference>
<dbReference type="InterPro" id="IPR001375">
    <property type="entry name" value="Peptidase_S9_cat"/>
</dbReference>
<evidence type="ECO:0000256" key="3">
    <source>
        <dbReference type="ARBA" id="ARBA00022670"/>
    </source>
</evidence>
<name>A0ABW5MBI5_9BACT</name>
<proteinExistence type="predicted"/>
<keyword evidence="5" id="KW-0720">Serine protease</keyword>
<feature type="signal peptide" evidence="6">
    <location>
        <begin position="1"/>
        <end position="35"/>
    </location>
</feature>
<organism evidence="9 10">
    <name type="scientific">Spirosoma soli</name>
    <dbReference type="NCBI Taxonomy" id="1770529"/>
    <lineage>
        <taxon>Bacteria</taxon>
        <taxon>Pseudomonadati</taxon>
        <taxon>Bacteroidota</taxon>
        <taxon>Cytophagia</taxon>
        <taxon>Cytophagales</taxon>
        <taxon>Cytophagaceae</taxon>
        <taxon>Spirosoma</taxon>
    </lineage>
</organism>
<evidence type="ECO:0000259" key="8">
    <source>
        <dbReference type="Pfam" id="PF02897"/>
    </source>
</evidence>
<dbReference type="InterPro" id="IPR002470">
    <property type="entry name" value="Peptidase_S9A"/>
</dbReference>
<dbReference type="InterPro" id="IPR051167">
    <property type="entry name" value="Prolyl_oligopep/macrocyclase"/>
</dbReference>
<dbReference type="PANTHER" id="PTHR42881:SF2">
    <property type="entry name" value="PROLYL ENDOPEPTIDASE"/>
    <property type="match status" value="1"/>
</dbReference>
<evidence type="ECO:0000259" key="7">
    <source>
        <dbReference type="Pfam" id="PF00326"/>
    </source>
</evidence>
<sequence length="737" mass="81704">MPGCWPTSRHQTLIRRAIKQTLAVVWLLTALTATAQQPPVAPNRPVVDEYFGTKITDPYRWMEKQPNPELEQYLKGQGDLARAILDRLPRRKELLEHIVSLDADAPSSVRRVERLVGDKYLYLKVLPGQQTPSLFLRQGLKGAETLLVDPSRFDTKTERYSISYFVPSPDDQYIAYAIAPNGSEKPTLHILNVATRQDLPETIDRMDWEYAQPEWHPDGRSFFYTRMRQLPADAPATEFQKKKQVFRHVLNTDPATDQFILGFGSSPAVAIDAADTPIILTLTHTPSPYVLARIKHGDANEETVYRAPIDAIGKPNVPWQKIFDRADLIRQVTIHEDWLYLMTSKDAPRFKIIRTHLSSPDLAHAETIVPTSDAVLDAMGPALDGLYISQMRGGLDEALRVTWDGPPRPQRIKAPNAPPCFVAGTNHLLPGAFIASAAWTGNGLVYLYEPSTGQFTDTGFAPKHPAEAKADLESREVLVKAKDGMMVPLSIVYKRGLTLNGKNPTLLTGYGSYGRISYPYFNPLSVTWFERGGVYAVAHVRGGGENGQEWHTAGQKLNKPNTWNDFIACAEYLIREGYTAPRYLAGEGTSAGGILIGRAITERPDLFAAAIINVGMLDALRFETTANGVPNIQEFGTATDSLGFKGLYQMSAVHHVKDGSKYPAVLLTTGMNDRRVDPWQSAKMAARLQATSTSGKPILLRVDYKSGHGSGLAREQEQARLADTYAFLLEQLTGKPD</sequence>
<dbReference type="Gene3D" id="2.130.10.120">
    <property type="entry name" value="Prolyl oligopeptidase, N-terminal domain"/>
    <property type="match status" value="1"/>
</dbReference>
<dbReference type="Pfam" id="PF00326">
    <property type="entry name" value="Peptidase_S9"/>
    <property type="match status" value="1"/>
</dbReference>
<protein>
    <recommendedName>
        <fullName evidence="2">prolyl oligopeptidase</fullName>
        <ecNumber evidence="2">3.4.21.26</ecNumber>
    </recommendedName>
</protein>
<feature type="domain" description="Peptidase S9 prolyl oligopeptidase catalytic" evidence="7">
    <location>
        <begin position="524"/>
        <end position="733"/>
    </location>
</feature>
<dbReference type="Gene3D" id="3.40.50.1820">
    <property type="entry name" value="alpha/beta hydrolase"/>
    <property type="match status" value="1"/>
</dbReference>
<dbReference type="Pfam" id="PF02897">
    <property type="entry name" value="Peptidase_S9_N"/>
    <property type="match status" value="1"/>
</dbReference>
<evidence type="ECO:0000256" key="6">
    <source>
        <dbReference type="SAM" id="SignalP"/>
    </source>
</evidence>
<feature type="chain" id="PRO_5046244271" description="prolyl oligopeptidase" evidence="6">
    <location>
        <begin position="36"/>
        <end position="737"/>
    </location>
</feature>
<dbReference type="PANTHER" id="PTHR42881">
    <property type="entry name" value="PROLYL ENDOPEPTIDASE"/>
    <property type="match status" value="1"/>
</dbReference>
<comment type="catalytic activity">
    <reaction evidence="1">
        <text>Hydrolysis of Pro-|-Xaa &gt;&gt; Ala-|-Xaa in oligopeptides.</text>
        <dbReference type="EC" id="3.4.21.26"/>
    </reaction>
</comment>
<dbReference type="RefSeq" id="WP_381528019.1">
    <property type="nucleotide sequence ID" value="NZ_JBHULN010000027.1"/>
</dbReference>
<keyword evidence="3" id="KW-0645">Protease</keyword>
<accession>A0ABW5MBI5</accession>
<dbReference type="SUPFAM" id="SSF53474">
    <property type="entry name" value="alpha/beta-Hydrolases"/>
    <property type="match status" value="1"/>
</dbReference>
<evidence type="ECO:0000256" key="4">
    <source>
        <dbReference type="ARBA" id="ARBA00022801"/>
    </source>
</evidence>
<evidence type="ECO:0000256" key="1">
    <source>
        <dbReference type="ARBA" id="ARBA00001070"/>
    </source>
</evidence>
<evidence type="ECO:0000256" key="2">
    <source>
        <dbReference type="ARBA" id="ARBA00011897"/>
    </source>
</evidence>
<keyword evidence="6" id="KW-0732">Signal</keyword>
<reference evidence="10" key="1">
    <citation type="journal article" date="2019" name="Int. J. Syst. Evol. Microbiol.">
        <title>The Global Catalogue of Microorganisms (GCM) 10K type strain sequencing project: providing services to taxonomists for standard genome sequencing and annotation.</title>
        <authorList>
            <consortium name="The Broad Institute Genomics Platform"/>
            <consortium name="The Broad Institute Genome Sequencing Center for Infectious Disease"/>
            <person name="Wu L."/>
            <person name="Ma J."/>
        </authorList>
    </citation>
    <scope>NUCLEOTIDE SEQUENCE [LARGE SCALE GENOMIC DNA]</scope>
    <source>
        <strain evidence="10">KCTC 42805</strain>
    </source>
</reference>
<dbReference type="Proteomes" id="UP001597469">
    <property type="component" value="Unassembled WGS sequence"/>
</dbReference>
<keyword evidence="10" id="KW-1185">Reference proteome</keyword>
<dbReference type="PRINTS" id="PR00862">
    <property type="entry name" value="PROLIGOPTASE"/>
</dbReference>
<gene>
    <name evidence="9" type="ORF">ACFSUS_27325</name>
</gene>
<evidence type="ECO:0000313" key="10">
    <source>
        <dbReference type="Proteomes" id="UP001597469"/>
    </source>
</evidence>
<dbReference type="EC" id="3.4.21.26" evidence="2"/>
<dbReference type="SUPFAM" id="SSF50993">
    <property type="entry name" value="Peptidase/esterase 'gauge' domain"/>
    <property type="match status" value="1"/>
</dbReference>
<comment type="caution">
    <text evidence="9">The sequence shown here is derived from an EMBL/GenBank/DDBJ whole genome shotgun (WGS) entry which is preliminary data.</text>
</comment>